<evidence type="ECO:0000313" key="5">
    <source>
        <dbReference type="Proteomes" id="UP000070452"/>
    </source>
</evidence>
<dbReference type="CDD" id="cd00293">
    <property type="entry name" value="USP-like"/>
    <property type="match status" value="1"/>
</dbReference>
<dbReference type="PANTHER" id="PTHR46268:SF6">
    <property type="entry name" value="UNIVERSAL STRESS PROTEIN UP12"/>
    <property type="match status" value="1"/>
</dbReference>
<protein>
    <recommendedName>
        <fullName evidence="2">Universal stress protein</fullName>
    </recommendedName>
</protein>
<organism evidence="4 5">
    <name type="scientific">Enterococcus faecium</name>
    <name type="common">Streptococcus faecium</name>
    <dbReference type="NCBI Taxonomy" id="1352"/>
    <lineage>
        <taxon>Bacteria</taxon>
        <taxon>Bacillati</taxon>
        <taxon>Bacillota</taxon>
        <taxon>Bacilli</taxon>
        <taxon>Lactobacillales</taxon>
        <taxon>Enterococcaceae</taxon>
        <taxon>Enterococcus</taxon>
    </lineage>
</organism>
<comment type="similarity">
    <text evidence="1 2">Belongs to the universal stress protein A family.</text>
</comment>
<dbReference type="RefSeq" id="WP_002317690.1">
    <property type="nucleotide sequence ID" value="NZ_LOQQ01000005.1"/>
</dbReference>
<dbReference type="GO" id="GO:0005737">
    <property type="term" value="C:cytoplasm"/>
    <property type="evidence" value="ECO:0007669"/>
    <property type="project" value="UniProtKB-SubCell"/>
</dbReference>
<dbReference type="InterPro" id="IPR006015">
    <property type="entry name" value="Universal_stress_UspA"/>
</dbReference>
<reference evidence="4 5" key="1">
    <citation type="submission" date="2016-01" db="EMBL/GenBank/DDBJ databases">
        <title>Molecular Mechanisms for transfer of large genomic segments between Enterococcus faecium strains.</title>
        <authorList>
            <person name="Garcia-Solache M.A."/>
            <person name="Lebreton F."/>
            <person name="Mclaughlin R.E."/>
            <person name="Whiteaker J.D."/>
            <person name="Gilmore M.S."/>
            <person name="Rice L.B."/>
        </authorList>
    </citation>
    <scope>NUCLEOTIDE SEQUENCE [LARGE SCALE GENOMIC DNA]</scope>
    <source>
        <strain evidence="4 5">D344RRF x C68</strain>
    </source>
</reference>
<dbReference type="EMBL" id="LRHK01000005">
    <property type="protein sequence ID" value="KWX16481.1"/>
    <property type="molecule type" value="Genomic_DNA"/>
</dbReference>
<dbReference type="AlphaFoldDB" id="A0A132P2D3"/>
<keyword evidence="2" id="KW-0963">Cytoplasm</keyword>
<evidence type="ECO:0000256" key="2">
    <source>
        <dbReference type="PIRNR" id="PIRNR006276"/>
    </source>
</evidence>
<accession>A0A132P2D3</accession>
<dbReference type="Pfam" id="PF00582">
    <property type="entry name" value="Usp"/>
    <property type="match status" value="1"/>
</dbReference>
<proteinExistence type="inferred from homology"/>
<dbReference type="InterPro" id="IPR014729">
    <property type="entry name" value="Rossmann-like_a/b/a_fold"/>
</dbReference>
<comment type="subcellular location">
    <subcellularLocation>
        <location evidence="2">Cytoplasm</location>
    </subcellularLocation>
</comment>
<dbReference type="InterPro" id="IPR006016">
    <property type="entry name" value="UspA"/>
</dbReference>
<sequence>MSKRYQNIMVAVDGSRQSIKAFAEVLDLAKDNEAHLFIVSIINKVELTHSAYAFSKIYADEKQRTEVAMLKKINDAKEFGIAEIHAIVETGDPRNLIANVIPGQENIDLIVMGATGKGAIQQALVGSTASYVVSHAPCSVLVVK</sequence>
<dbReference type="SUPFAM" id="SSF52402">
    <property type="entry name" value="Adenine nucleotide alpha hydrolases-like"/>
    <property type="match status" value="1"/>
</dbReference>
<dbReference type="PIRSF" id="PIRSF006276">
    <property type="entry name" value="UspA"/>
    <property type="match status" value="1"/>
</dbReference>
<dbReference type="Proteomes" id="UP000070452">
    <property type="component" value="Unassembled WGS sequence"/>
</dbReference>
<dbReference type="PANTHER" id="PTHR46268">
    <property type="entry name" value="STRESS RESPONSE PROTEIN NHAX"/>
    <property type="match status" value="1"/>
</dbReference>
<feature type="domain" description="UspA" evidence="3">
    <location>
        <begin position="5"/>
        <end position="144"/>
    </location>
</feature>
<comment type="caution">
    <text evidence="4">The sequence shown here is derived from an EMBL/GenBank/DDBJ whole genome shotgun (WGS) entry which is preliminary data.</text>
</comment>
<evidence type="ECO:0000313" key="4">
    <source>
        <dbReference type="EMBL" id="KWX16481.1"/>
    </source>
</evidence>
<dbReference type="PRINTS" id="PR01438">
    <property type="entry name" value="UNVRSLSTRESS"/>
</dbReference>
<name>A0A132P2D3_ENTFC</name>
<evidence type="ECO:0000259" key="3">
    <source>
        <dbReference type="Pfam" id="PF00582"/>
    </source>
</evidence>
<dbReference type="Gene3D" id="3.40.50.620">
    <property type="entry name" value="HUPs"/>
    <property type="match status" value="1"/>
</dbReference>
<evidence type="ECO:0000256" key="1">
    <source>
        <dbReference type="ARBA" id="ARBA00008791"/>
    </source>
</evidence>
<gene>
    <name evidence="4" type="ORF">AWT83_13195</name>
</gene>